<proteinExistence type="predicted"/>
<dbReference type="EMBL" id="JAIXMP010000019">
    <property type="protein sequence ID" value="KAI9258228.1"/>
    <property type="molecule type" value="Genomic_DNA"/>
</dbReference>
<keyword evidence="4" id="KW-1185">Reference proteome</keyword>
<evidence type="ECO:0000313" key="4">
    <source>
        <dbReference type="Proteomes" id="UP001209540"/>
    </source>
</evidence>
<protein>
    <submittedName>
        <fullName evidence="3">Uncharacterized protein</fullName>
    </submittedName>
</protein>
<keyword evidence="2" id="KW-0812">Transmembrane</keyword>
<organism evidence="3 4">
    <name type="scientific">Phascolomyces articulosus</name>
    <dbReference type="NCBI Taxonomy" id="60185"/>
    <lineage>
        <taxon>Eukaryota</taxon>
        <taxon>Fungi</taxon>
        <taxon>Fungi incertae sedis</taxon>
        <taxon>Mucoromycota</taxon>
        <taxon>Mucoromycotina</taxon>
        <taxon>Mucoromycetes</taxon>
        <taxon>Mucorales</taxon>
        <taxon>Lichtheimiaceae</taxon>
        <taxon>Phascolomyces</taxon>
    </lineage>
</organism>
<evidence type="ECO:0000256" key="1">
    <source>
        <dbReference type="SAM" id="MobiDB-lite"/>
    </source>
</evidence>
<evidence type="ECO:0000313" key="3">
    <source>
        <dbReference type="EMBL" id="KAI9258228.1"/>
    </source>
</evidence>
<reference evidence="3" key="1">
    <citation type="journal article" date="2022" name="IScience">
        <title>Evolution of zygomycete secretomes and the origins of terrestrial fungal ecologies.</title>
        <authorList>
            <person name="Chang Y."/>
            <person name="Wang Y."/>
            <person name="Mondo S."/>
            <person name="Ahrendt S."/>
            <person name="Andreopoulos W."/>
            <person name="Barry K."/>
            <person name="Beard J."/>
            <person name="Benny G.L."/>
            <person name="Blankenship S."/>
            <person name="Bonito G."/>
            <person name="Cuomo C."/>
            <person name="Desiro A."/>
            <person name="Gervers K.A."/>
            <person name="Hundley H."/>
            <person name="Kuo A."/>
            <person name="LaButti K."/>
            <person name="Lang B.F."/>
            <person name="Lipzen A."/>
            <person name="O'Donnell K."/>
            <person name="Pangilinan J."/>
            <person name="Reynolds N."/>
            <person name="Sandor L."/>
            <person name="Smith M.E."/>
            <person name="Tsang A."/>
            <person name="Grigoriev I.V."/>
            <person name="Stajich J.E."/>
            <person name="Spatafora J.W."/>
        </authorList>
    </citation>
    <scope>NUCLEOTIDE SEQUENCE</scope>
    <source>
        <strain evidence="3">RSA 2281</strain>
    </source>
</reference>
<sequence length="185" mass="20747">MLYMFRQLMSASTRNEYYIKSNLIVLGSLLLFNKIVITILGINLTNYPRLSWITYIAESIIVITCSCRIWLHSEHQLSPLIKMNSPLFEGAFETGPLTRGVGNLLIYVYNYIKRLATEKKTVPPIAPMAKPAPAPAQQQQPPAPAPPTFMFQSKPWSGPIADSPAGKNSNNNGKGKRNVYNLLFY</sequence>
<gene>
    <name evidence="3" type="ORF">BDA99DRAFT_515622</name>
</gene>
<name>A0AAD5JXB6_9FUNG</name>
<reference evidence="3" key="2">
    <citation type="submission" date="2023-02" db="EMBL/GenBank/DDBJ databases">
        <authorList>
            <consortium name="DOE Joint Genome Institute"/>
            <person name="Mondo S.J."/>
            <person name="Chang Y."/>
            <person name="Wang Y."/>
            <person name="Ahrendt S."/>
            <person name="Andreopoulos W."/>
            <person name="Barry K."/>
            <person name="Beard J."/>
            <person name="Benny G.L."/>
            <person name="Blankenship S."/>
            <person name="Bonito G."/>
            <person name="Cuomo C."/>
            <person name="Desiro A."/>
            <person name="Gervers K.A."/>
            <person name="Hundley H."/>
            <person name="Kuo A."/>
            <person name="LaButti K."/>
            <person name="Lang B.F."/>
            <person name="Lipzen A."/>
            <person name="O'Donnell K."/>
            <person name="Pangilinan J."/>
            <person name="Reynolds N."/>
            <person name="Sandor L."/>
            <person name="Smith M.W."/>
            <person name="Tsang A."/>
            <person name="Grigoriev I.V."/>
            <person name="Stajich J.E."/>
            <person name="Spatafora J.W."/>
        </authorList>
    </citation>
    <scope>NUCLEOTIDE SEQUENCE</scope>
    <source>
        <strain evidence="3">RSA 2281</strain>
    </source>
</reference>
<keyword evidence="2" id="KW-0472">Membrane</keyword>
<comment type="caution">
    <text evidence="3">The sequence shown here is derived from an EMBL/GenBank/DDBJ whole genome shotgun (WGS) entry which is preliminary data.</text>
</comment>
<keyword evidence="2" id="KW-1133">Transmembrane helix</keyword>
<evidence type="ECO:0000256" key="2">
    <source>
        <dbReference type="SAM" id="Phobius"/>
    </source>
</evidence>
<dbReference type="Proteomes" id="UP001209540">
    <property type="component" value="Unassembled WGS sequence"/>
</dbReference>
<feature type="transmembrane region" description="Helical" evidence="2">
    <location>
        <begin position="21"/>
        <end position="44"/>
    </location>
</feature>
<feature type="transmembrane region" description="Helical" evidence="2">
    <location>
        <begin position="50"/>
        <end position="71"/>
    </location>
</feature>
<dbReference type="AlphaFoldDB" id="A0AAD5JXB6"/>
<feature type="region of interest" description="Disordered" evidence="1">
    <location>
        <begin position="128"/>
        <end position="148"/>
    </location>
</feature>
<accession>A0AAD5JXB6</accession>